<dbReference type="PANTHER" id="PTHR47683">
    <property type="entry name" value="PSEUDOURIDINE SYNTHASE FAMILY PROTEIN-RELATED"/>
    <property type="match status" value="1"/>
</dbReference>
<dbReference type="InterPro" id="IPR036986">
    <property type="entry name" value="S4_RNA-bd_sf"/>
</dbReference>
<dbReference type="EMBL" id="FUWY01000005">
    <property type="protein sequence ID" value="SJZ87107.1"/>
    <property type="molecule type" value="Genomic_DNA"/>
</dbReference>
<organism evidence="5 6">
    <name type="scientific">Anaerorhabdus furcosa</name>
    <dbReference type="NCBI Taxonomy" id="118967"/>
    <lineage>
        <taxon>Bacteria</taxon>
        <taxon>Bacillati</taxon>
        <taxon>Bacillota</taxon>
        <taxon>Erysipelotrichia</taxon>
        <taxon>Erysipelotrichales</taxon>
        <taxon>Erysipelotrichaceae</taxon>
        <taxon>Anaerorhabdus</taxon>
    </lineage>
</organism>
<dbReference type="GO" id="GO:0000455">
    <property type="term" value="P:enzyme-directed rRNA pseudouridine synthesis"/>
    <property type="evidence" value="ECO:0007669"/>
    <property type="project" value="UniProtKB-ARBA"/>
</dbReference>
<dbReference type="Proteomes" id="UP000243297">
    <property type="component" value="Unassembled WGS sequence"/>
</dbReference>
<dbReference type="InterPro" id="IPR020103">
    <property type="entry name" value="PsdUridine_synth_cat_dom_sf"/>
</dbReference>
<dbReference type="FunFam" id="3.30.70.1560:FF:000001">
    <property type="entry name" value="Pseudouridine synthase"/>
    <property type="match status" value="1"/>
</dbReference>
<comment type="similarity">
    <text evidence="1">Belongs to the pseudouridine synthase RsuA family.</text>
</comment>
<dbReference type="RefSeq" id="WP_425351963.1">
    <property type="nucleotide sequence ID" value="NZ_FUWY01000005.1"/>
</dbReference>
<dbReference type="Pfam" id="PF01479">
    <property type="entry name" value="S4"/>
    <property type="match status" value="1"/>
</dbReference>
<evidence type="ECO:0000313" key="5">
    <source>
        <dbReference type="EMBL" id="SJZ87107.1"/>
    </source>
</evidence>
<dbReference type="GO" id="GO:0120159">
    <property type="term" value="F:rRNA pseudouridine synthase activity"/>
    <property type="evidence" value="ECO:0007669"/>
    <property type="project" value="UniProtKB-ARBA"/>
</dbReference>
<keyword evidence="2" id="KW-0413">Isomerase</keyword>
<dbReference type="SMART" id="SM00363">
    <property type="entry name" value="S4"/>
    <property type="match status" value="1"/>
</dbReference>
<dbReference type="InterPro" id="IPR006145">
    <property type="entry name" value="PsdUridine_synth_RsuA/RluA"/>
</dbReference>
<sequence>MMRLDKCLSHLGYGSRKDVKKIIRSGEVSINGIVCKKEDTKFDENKDELMIQGVEIVYQKFVYIMLNKPQGVISATEDGLHETVLNCIQDTTKGLFPVGRLDIDTEGLCLITNDGQLAHELLSPKKHVDKTYYVEISNPLTKEALQEIEKGITIDGDEKCKPAKVKQLDDHAIELTITEGKFHQVKRMMIACQSEVTYLKRISMGNLKLDEELELGQWRYLTDVELENLRQ</sequence>
<reference evidence="6" key="1">
    <citation type="submission" date="2017-02" db="EMBL/GenBank/DDBJ databases">
        <authorList>
            <person name="Varghese N."/>
            <person name="Submissions S."/>
        </authorList>
    </citation>
    <scope>NUCLEOTIDE SEQUENCE [LARGE SCALE GENOMIC DNA]</scope>
    <source>
        <strain evidence="6">ATCC 25662</strain>
    </source>
</reference>
<dbReference type="CDD" id="cd02553">
    <property type="entry name" value="PseudoU_synth_RsuA"/>
    <property type="match status" value="1"/>
</dbReference>
<dbReference type="InterPro" id="IPR020094">
    <property type="entry name" value="TruA/RsuA/RluB/E/F_N"/>
</dbReference>
<evidence type="ECO:0000313" key="6">
    <source>
        <dbReference type="Proteomes" id="UP000243297"/>
    </source>
</evidence>
<dbReference type="InterPro" id="IPR042092">
    <property type="entry name" value="PsdUridine_s_RsuA/RluB/E/F_cat"/>
</dbReference>
<dbReference type="PANTHER" id="PTHR47683:SF4">
    <property type="entry name" value="PSEUDOURIDINE SYNTHASE"/>
    <property type="match status" value="1"/>
</dbReference>
<protein>
    <submittedName>
        <fullName evidence="5">16S rRNA pseudouridine516 synthase</fullName>
    </submittedName>
</protein>
<proteinExistence type="inferred from homology"/>
<dbReference type="InterPro" id="IPR002942">
    <property type="entry name" value="S4_RNA-bd"/>
</dbReference>
<dbReference type="CDD" id="cd00165">
    <property type="entry name" value="S4"/>
    <property type="match status" value="1"/>
</dbReference>
<evidence type="ECO:0000256" key="1">
    <source>
        <dbReference type="ARBA" id="ARBA00008348"/>
    </source>
</evidence>
<dbReference type="SUPFAM" id="SSF55120">
    <property type="entry name" value="Pseudouridine synthase"/>
    <property type="match status" value="1"/>
</dbReference>
<name>A0A1T4P6Z7_9FIRM</name>
<keyword evidence="6" id="KW-1185">Reference proteome</keyword>
<dbReference type="GO" id="GO:0005829">
    <property type="term" value="C:cytosol"/>
    <property type="evidence" value="ECO:0007669"/>
    <property type="project" value="UniProtKB-ARBA"/>
</dbReference>
<dbReference type="Gene3D" id="3.30.70.580">
    <property type="entry name" value="Pseudouridine synthase I, catalytic domain, N-terminal subdomain"/>
    <property type="match status" value="1"/>
</dbReference>
<feature type="domain" description="RNA-binding S4" evidence="4">
    <location>
        <begin position="2"/>
        <end position="60"/>
    </location>
</feature>
<dbReference type="Gene3D" id="3.30.70.1560">
    <property type="entry name" value="Alpha-L RNA-binding motif"/>
    <property type="match status" value="1"/>
</dbReference>
<dbReference type="NCBIfam" id="TIGR00093">
    <property type="entry name" value="pseudouridine synthase"/>
    <property type="match status" value="1"/>
</dbReference>
<dbReference type="AlphaFoldDB" id="A0A1T4P6Z7"/>
<dbReference type="SUPFAM" id="SSF55174">
    <property type="entry name" value="Alpha-L RNA-binding motif"/>
    <property type="match status" value="1"/>
</dbReference>
<dbReference type="InterPro" id="IPR000748">
    <property type="entry name" value="PsdUridine_synth_RsuA/RluB/E/F"/>
</dbReference>
<gene>
    <name evidence="5" type="ORF">SAMN02745191_1907</name>
</gene>
<dbReference type="PROSITE" id="PS50889">
    <property type="entry name" value="S4"/>
    <property type="match status" value="1"/>
</dbReference>
<evidence type="ECO:0000256" key="3">
    <source>
        <dbReference type="PROSITE-ProRule" id="PRU00182"/>
    </source>
</evidence>
<accession>A0A1T4P6Z7</accession>
<dbReference type="STRING" id="118967.SAMN02745191_1907"/>
<dbReference type="GO" id="GO:0003723">
    <property type="term" value="F:RNA binding"/>
    <property type="evidence" value="ECO:0007669"/>
    <property type="project" value="UniProtKB-KW"/>
</dbReference>
<evidence type="ECO:0000259" key="4">
    <source>
        <dbReference type="SMART" id="SM00363"/>
    </source>
</evidence>
<evidence type="ECO:0000256" key="2">
    <source>
        <dbReference type="ARBA" id="ARBA00023235"/>
    </source>
</evidence>
<dbReference type="InterPro" id="IPR050343">
    <property type="entry name" value="RsuA_PseudoU_synthase"/>
</dbReference>
<dbReference type="Gene3D" id="3.10.290.10">
    <property type="entry name" value="RNA-binding S4 domain"/>
    <property type="match status" value="1"/>
</dbReference>
<keyword evidence="3" id="KW-0694">RNA-binding</keyword>
<dbReference type="Pfam" id="PF00849">
    <property type="entry name" value="PseudoU_synth_2"/>
    <property type="match status" value="1"/>
</dbReference>